<name>A0ABW1HIH1_9ACTN</name>
<evidence type="ECO:0000256" key="1">
    <source>
        <dbReference type="SAM" id="MobiDB-lite"/>
    </source>
</evidence>
<accession>A0ABW1HIH1</accession>
<feature type="compositionally biased region" description="Low complexity" evidence="1">
    <location>
        <begin position="228"/>
        <end position="240"/>
    </location>
</feature>
<gene>
    <name evidence="3" type="ORF">ACFPZ4_00740</name>
</gene>
<dbReference type="Proteomes" id="UP001596207">
    <property type="component" value="Unassembled WGS sequence"/>
</dbReference>
<dbReference type="EC" id="2.3.-.-" evidence="3"/>
<evidence type="ECO:0000313" key="3">
    <source>
        <dbReference type="EMBL" id="MFC5940009.1"/>
    </source>
</evidence>
<comment type="caution">
    <text evidence="3">The sequence shown here is derived from an EMBL/GenBank/DDBJ whole genome shotgun (WGS) entry which is preliminary data.</text>
</comment>
<keyword evidence="3" id="KW-0808">Transferase</keyword>
<dbReference type="PROSITE" id="PS51186">
    <property type="entry name" value="GNAT"/>
    <property type="match status" value="1"/>
</dbReference>
<feature type="domain" description="N-acetyltransferase" evidence="2">
    <location>
        <begin position="29"/>
        <end position="218"/>
    </location>
</feature>
<dbReference type="InterPro" id="IPR000182">
    <property type="entry name" value="GNAT_dom"/>
</dbReference>
<organism evidence="3 4">
    <name type="scientific">Micromonospora harpali</name>
    <dbReference type="NCBI Taxonomy" id="1490225"/>
    <lineage>
        <taxon>Bacteria</taxon>
        <taxon>Bacillati</taxon>
        <taxon>Actinomycetota</taxon>
        <taxon>Actinomycetes</taxon>
        <taxon>Micromonosporales</taxon>
        <taxon>Micromonosporaceae</taxon>
        <taxon>Micromonospora</taxon>
    </lineage>
</organism>
<protein>
    <submittedName>
        <fullName evidence="3">GNAT family N-acetyltransferase</fullName>
        <ecNumber evidence="3">2.3.-.-</ecNumber>
    </submittedName>
</protein>
<dbReference type="InterPro" id="IPR052523">
    <property type="entry name" value="Trichothecene_AcTrans"/>
</dbReference>
<dbReference type="SUPFAM" id="SSF55729">
    <property type="entry name" value="Acyl-CoA N-acyltransferases (Nat)"/>
    <property type="match status" value="1"/>
</dbReference>
<dbReference type="GO" id="GO:0016746">
    <property type="term" value="F:acyltransferase activity"/>
    <property type="evidence" value="ECO:0007669"/>
    <property type="project" value="UniProtKB-KW"/>
</dbReference>
<feature type="region of interest" description="Disordered" evidence="1">
    <location>
        <begin position="214"/>
        <end position="246"/>
    </location>
</feature>
<dbReference type="PANTHER" id="PTHR42791:SF1">
    <property type="entry name" value="N-ACETYLTRANSFERASE DOMAIN-CONTAINING PROTEIN"/>
    <property type="match status" value="1"/>
</dbReference>
<dbReference type="Gene3D" id="3.40.630.30">
    <property type="match status" value="1"/>
</dbReference>
<dbReference type="PANTHER" id="PTHR42791">
    <property type="entry name" value="GNAT FAMILY ACETYLTRANSFERASE"/>
    <property type="match status" value="1"/>
</dbReference>
<evidence type="ECO:0000259" key="2">
    <source>
        <dbReference type="PROSITE" id="PS51186"/>
    </source>
</evidence>
<evidence type="ECO:0000313" key="4">
    <source>
        <dbReference type="Proteomes" id="UP001596207"/>
    </source>
</evidence>
<dbReference type="Pfam" id="PF13508">
    <property type="entry name" value="Acetyltransf_7"/>
    <property type="match status" value="1"/>
</dbReference>
<dbReference type="EMBL" id="JBHSQQ010000001">
    <property type="protein sequence ID" value="MFC5940009.1"/>
    <property type="molecule type" value="Genomic_DNA"/>
</dbReference>
<sequence>MTSPPPPTGEPAPFHPIRCPWRHLMDVIPRIRAARWADKEPVAELIADALHPGPLAQWLVPDPTCRRRILADVAVIWVEHAMFFGDIQITDDLSAAAMGFHRYRSIPPPSNYRSRLADAAGPHARQFELLDQLLTPVRPTEPHYHLAVLAVLPAARRRGVGAAMLTHHESRLDRIDMPSWTETAPNSQDLYHRHGYLPRPALTLPDGPVMAPMRRNPHPNRSSWPVNTATPATVTAAARAQSDAQR</sequence>
<keyword evidence="3" id="KW-0012">Acyltransferase</keyword>
<dbReference type="InterPro" id="IPR016181">
    <property type="entry name" value="Acyl_CoA_acyltransferase"/>
</dbReference>
<dbReference type="RefSeq" id="WP_353899576.1">
    <property type="nucleotide sequence ID" value="NZ_CP158970.1"/>
</dbReference>
<proteinExistence type="predicted"/>
<dbReference type="CDD" id="cd04301">
    <property type="entry name" value="NAT_SF"/>
    <property type="match status" value="1"/>
</dbReference>
<keyword evidence="4" id="KW-1185">Reference proteome</keyword>
<reference evidence="4" key="1">
    <citation type="journal article" date="2019" name="Int. J. Syst. Evol. Microbiol.">
        <title>The Global Catalogue of Microorganisms (GCM) 10K type strain sequencing project: providing services to taxonomists for standard genome sequencing and annotation.</title>
        <authorList>
            <consortium name="The Broad Institute Genomics Platform"/>
            <consortium name="The Broad Institute Genome Sequencing Center for Infectious Disease"/>
            <person name="Wu L."/>
            <person name="Ma J."/>
        </authorList>
    </citation>
    <scope>NUCLEOTIDE SEQUENCE [LARGE SCALE GENOMIC DNA]</scope>
    <source>
        <strain evidence="4">CGMCC 4.7173</strain>
    </source>
</reference>